<dbReference type="RefSeq" id="WP_408338912.1">
    <property type="nucleotide sequence ID" value="NZ_JAQQCF010000026.1"/>
</dbReference>
<gene>
    <name evidence="1" type="ORF">PQQ63_26240</name>
</gene>
<dbReference type="Proteomes" id="UP001629432">
    <property type="component" value="Unassembled WGS sequence"/>
</dbReference>
<evidence type="ECO:0000313" key="2">
    <source>
        <dbReference type="Proteomes" id="UP001629432"/>
    </source>
</evidence>
<organism evidence="1 2">
    <name type="scientific">Paraburkholderia metrosideri</name>
    <dbReference type="NCBI Taxonomy" id="580937"/>
    <lineage>
        <taxon>Bacteria</taxon>
        <taxon>Pseudomonadati</taxon>
        <taxon>Pseudomonadota</taxon>
        <taxon>Betaproteobacteria</taxon>
        <taxon>Burkholderiales</taxon>
        <taxon>Burkholderiaceae</taxon>
        <taxon>Paraburkholderia</taxon>
    </lineage>
</organism>
<sequence length="66" mass="7379">MKKGHGKCGQRGCAHALRDSVHLHYGKFGTTKKPVFDIFKQQKIFYPAWVAQHLLVDAGPRSTVGE</sequence>
<comment type="caution">
    <text evidence="1">The sequence shown here is derived from an EMBL/GenBank/DDBJ whole genome shotgun (WGS) entry which is preliminary data.</text>
</comment>
<protein>
    <submittedName>
        <fullName evidence="1">Uncharacterized protein</fullName>
    </submittedName>
</protein>
<reference evidence="1 2" key="1">
    <citation type="journal article" date="2024" name="Chem. Sci.">
        <title>Discovery of megapolipeptins by genome mining of a Burkholderiales bacteria collection.</title>
        <authorList>
            <person name="Paulo B.S."/>
            <person name="Recchia M.J.J."/>
            <person name="Lee S."/>
            <person name="Fergusson C.H."/>
            <person name="Romanowski S.B."/>
            <person name="Hernandez A."/>
            <person name="Krull N."/>
            <person name="Liu D.Y."/>
            <person name="Cavanagh H."/>
            <person name="Bos A."/>
            <person name="Gray C.A."/>
            <person name="Murphy B.T."/>
            <person name="Linington R.G."/>
            <person name="Eustaquio A.S."/>
        </authorList>
    </citation>
    <scope>NUCLEOTIDE SEQUENCE [LARGE SCALE GENOMIC DNA]</scope>
    <source>
        <strain evidence="1 2">RL17-338-BIC-A</strain>
    </source>
</reference>
<accession>A0ABW9DYF0</accession>
<proteinExistence type="predicted"/>
<evidence type="ECO:0000313" key="1">
    <source>
        <dbReference type="EMBL" id="MFM0640200.1"/>
    </source>
</evidence>
<name>A0ABW9DYF0_9BURK</name>
<keyword evidence="2" id="KW-1185">Reference proteome</keyword>
<dbReference type="EMBL" id="JAQQCF010000026">
    <property type="protein sequence ID" value="MFM0640200.1"/>
    <property type="molecule type" value="Genomic_DNA"/>
</dbReference>